<feature type="chain" id="PRO_5032745427" description="Peptidase C1A papain C-terminal domain-containing protein" evidence="2">
    <location>
        <begin position="18"/>
        <end position="76"/>
    </location>
</feature>
<sequence>MFFFVLFFGWQVPSLCCCCVATTVSYGTTSDVTKYWLVKNSWGTTWGENGYIRMQRDIGAVEGICGIMMMASYLTA</sequence>
<accession>A0A835M7K3</accession>
<dbReference type="AlphaFoldDB" id="A0A835M7K3"/>
<comment type="similarity">
    <text evidence="1">Belongs to the peptidase C1 family.</text>
</comment>
<dbReference type="Pfam" id="PF00112">
    <property type="entry name" value="Peptidase_C1"/>
    <property type="match status" value="1"/>
</dbReference>
<evidence type="ECO:0000313" key="4">
    <source>
        <dbReference type="EMBL" id="KAF9613616.1"/>
    </source>
</evidence>
<dbReference type="OrthoDB" id="10253408at2759"/>
<dbReference type="Proteomes" id="UP000631114">
    <property type="component" value="Unassembled WGS sequence"/>
</dbReference>
<dbReference type="GO" id="GO:0008234">
    <property type="term" value="F:cysteine-type peptidase activity"/>
    <property type="evidence" value="ECO:0007669"/>
    <property type="project" value="InterPro"/>
</dbReference>
<proteinExistence type="inferred from homology"/>
<dbReference type="InterPro" id="IPR013128">
    <property type="entry name" value="Peptidase_C1A"/>
</dbReference>
<comment type="caution">
    <text evidence="4">The sequence shown here is derived from an EMBL/GenBank/DDBJ whole genome shotgun (WGS) entry which is preliminary data.</text>
</comment>
<evidence type="ECO:0000256" key="1">
    <source>
        <dbReference type="ARBA" id="ARBA00008455"/>
    </source>
</evidence>
<dbReference type="InterPro" id="IPR038765">
    <property type="entry name" value="Papain-like_cys_pep_sf"/>
</dbReference>
<gene>
    <name evidence="4" type="ORF">IFM89_009442</name>
</gene>
<reference evidence="4 5" key="1">
    <citation type="submission" date="2020-10" db="EMBL/GenBank/DDBJ databases">
        <title>The Coptis chinensis genome and diversification of protoberbering-type alkaloids.</title>
        <authorList>
            <person name="Wang B."/>
            <person name="Shu S."/>
            <person name="Song C."/>
            <person name="Liu Y."/>
        </authorList>
    </citation>
    <scope>NUCLEOTIDE SEQUENCE [LARGE SCALE GENOMIC DNA]</scope>
    <source>
        <strain evidence="4">HL-2020</strain>
        <tissue evidence="4">Leaf</tissue>
    </source>
</reference>
<evidence type="ECO:0000313" key="5">
    <source>
        <dbReference type="Proteomes" id="UP000631114"/>
    </source>
</evidence>
<dbReference type="PANTHER" id="PTHR12411">
    <property type="entry name" value="CYSTEINE PROTEASE FAMILY C1-RELATED"/>
    <property type="match status" value="1"/>
</dbReference>
<dbReference type="EMBL" id="JADFTS010000003">
    <property type="protein sequence ID" value="KAF9613616.1"/>
    <property type="molecule type" value="Genomic_DNA"/>
</dbReference>
<protein>
    <recommendedName>
        <fullName evidence="3">Peptidase C1A papain C-terminal domain-containing protein</fullName>
    </recommendedName>
</protein>
<evidence type="ECO:0000256" key="2">
    <source>
        <dbReference type="SAM" id="SignalP"/>
    </source>
</evidence>
<dbReference type="GO" id="GO:0006508">
    <property type="term" value="P:proteolysis"/>
    <property type="evidence" value="ECO:0007669"/>
    <property type="project" value="InterPro"/>
</dbReference>
<organism evidence="4 5">
    <name type="scientific">Coptis chinensis</name>
    <dbReference type="NCBI Taxonomy" id="261450"/>
    <lineage>
        <taxon>Eukaryota</taxon>
        <taxon>Viridiplantae</taxon>
        <taxon>Streptophyta</taxon>
        <taxon>Embryophyta</taxon>
        <taxon>Tracheophyta</taxon>
        <taxon>Spermatophyta</taxon>
        <taxon>Magnoliopsida</taxon>
        <taxon>Ranunculales</taxon>
        <taxon>Ranunculaceae</taxon>
        <taxon>Coptidoideae</taxon>
        <taxon>Coptis</taxon>
    </lineage>
</organism>
<feature type="signal peptide" evidence="2">
    <location>
        <begin position="1"/>
        <end position="17"/>
    </location>
</feature>
<feature type="domain" description="Peptidase C1A papain C-terminal" evidence="3">
    <location>
        <begin position="22"/>
        <end position="73"/>
    </location>
</feature>
<keyword evidence="2" id="KW-0732">Signal</keyword>
<dbReference type="Gene3D" id="2.40.50.170">
    <property type="entry name" value="Cysteine proteinases. Chain C"/>
    <property type="match status" value="1"/>
</dbReference>
<dbReference type="PROSITE" id="PS00640">
    <property type="entry name" value="THIOL_PROTEASE_ASN"/>
    <property type="match status" value="1"/>
</dbReference>
<dbReference type="InterPro" id="IPR000668">
    <property type="entry name" value="Peptidase_C1A_C"/>
</dbReference>
<dbReference type="InterPro" id="IPR025661">
    <property type="entry name" value="Pept_asp_AS"/>
</dbReference>
<keyword evidence="5" id="KW-1185">Reference proteome</keyword>
<dbReference type="SUPFAM" id="SSF54001">
    <property type="entry name" value="Cysteine proteinases"/>
    <property type="match status" value="1"/>
</dbReference>
<name>A0A835M7K3_9MAGN</name>
<evidence type="ECO:0000259" key="3">
    <source>
        <dbReference type="Pfam" id="PF00112"/>
    </source>
</evidence>